<evidence type="ECO:0000259" key="4">
    <source>
        <dbReference type="Pfam" id="PF13505"/>
    </source>
</evidence>
<evidence type="ECO:0000313" key="5">
    <source>
        <dbReference type="EMBL" id="GAM62755.1"/>
    </source>
</evidence>
<feature type="chain" id="PRO_5002122121" description="Outer membrane protein beta-barrel domain-containing protein" evidence="3">
    <location>
        <begin position="23"/>
        <end position="250"/>
    </location>
</feature>
<accession>A0A0B8P7A5</accession>
<comment type="caution">
    <text evidence="5">The sequence shown here is derived from an EMBL/GenBank/DDBJ whole genome shotgun (WGS) entry which is preliminary data.</text>
</comment>
<dbReference type="InterPro" id="IPR011250">
    <property type="entry name" value="OMP/PagP_B-barrel"/>
</dbReference>
<dbReference type="InterPro" id="IPR027385">
    <property type="entry name" value="Beta-barrel_OMP"/>
</dbReference>
<dbReference type="Gene3D" id="2.40.160.20">
    <property type="match status" value="1"/>
</dbReference>
<reference evidence="5 6" key="1">
    <citation type="submission" date="2015-01" db="EMBL/GenBank/DDBJ databases">
        <title>Vibrio sp. C5 JCM 19232 whole genome shotgun sequence.</title>
        <authorList>
            <person name="Sawabe T."/>
            <person name="Meirelles P."/>
            <person name="Feng G."/>
            <person name="Sayaka M."/>
            <person name="Hattori M."/>
            <person name="Ohkuma M."/>
        </authorList>
    </citation>
    <scope>NUCLEOTIDE SEQUENCE [LARGE SCALE GENOMIC DNA]</scope>
    <source>
        <strain evidence="5 6">JCM19232</strain>
    </source>
</reference>
<feature type="domain" description="Outer membrane protein beta-barrel" evidence="4">
    <location>
        <begin position="78"/>
        <end position="237"/>
    </location>
</feature>
<feature type="region of interest" description="Disordered" evidence="2">
    <location>
        <begin position="19"/>
        <end position="66"/>
    </location>
</feature>
<feature type="compositionally biased region" description="Low complexity" evidence="2">
    <location>
        <begin position="57"/>
        <end position="66"/>
    </location>
</feature>
<proteinExistence type="predicted"/>
<dbReference type="Pfam" id="PF13505">
    <property type="entry name" value="OMP_b-brl"/>
    <property type="match status" value="1"/>
</dbReference>
<protein>
    <recommendedName>
        <fullName evidence="4">Outer membrane protein beta-barrel domain-containing protein</fullName>
    </recommendedName>
</protein>
<dbReference type="EMBL" id="BBSA01000006">
    <property type="protein sequence ID" value="GAM62755.1"/>
    <property type="molecule type" value="Genomic_DNA"/>
</dbReference>
<organism evidence="5 6">
    <name type="scientific">Vibrio ishigakensis</name>
    <dbReference type="NCBI Taxonomy" id="1481914"/>
    <lineage>
        <taxon>Bacteria</taxon>
        <taxon>Pseudomonadati</taxon>
        <taxon>Pseudomonadota</taxon>
        <taxon>Gammaproteobacteria</taxon>
        <taxon>Vibrionales</taxon>
        <taxon>Vibrionaceae</taxon>
        <taxon>Vibrio</taxon>
    </lineage>
</organism>
<evidence type="ECO:0000256" key="3">
    <source>
        <dbReference type="SAM" id="SignalP"/>
    </source>
</evidence>
<evidence type="ECO:0000256" key="2">
    <source>
        <dbReference type="SAM" id="MobiDB-lite"/>
    </source>
</evidence>
<sequence>MKSITKPTLLLVALLSSAGASASDNETTKVSEMQCVPSQQSTSSSDAEETRVESDTSPHSTSSSDTQAADQGYYLVFPNKYYISAGIGYFAPKDDEASDDPSEFATNLLFGMQIDPNWALEFNYYLNSEMKFDSTKLEYGQWELTARYDYRLTERWGLYARAGAAKWDLEKTLPDDPHFENEFSSDGWSFTGELGGTFKLSDRLHVNAGYTFTPNVGGSSTGSLFANRIMVSATWKFGFKEHAIHMADAK</sequence>
<feature type="compositionally biased region" description="Polar residues" evidence="2">
    <location>
        <begin position="24"/>
        <end position="45"/>
    </location>
</feature>
<feature type="signal peptide" evidence="3">
    <location>
        <begin position="1"/>
        <end position="22"/>
    </location>
</feature>
<dbReference type="Proteomes" id="UP000031670">
    <property type="component" value="Unassembled WGS sequence"/>
</dbReference>
<gene>
    <name evidence="5" type="ORF">JCM19232_1912</name>
</gene>
<dbReference type="SUPFAM" id="SSF56925">
    <property type="entry name" value="OMPA-like"/>
    <property type="match status" value="1"/>
</dbReference>
<evidence type="ECO:0000313" key="6">
    <source>
        <dbReference type="Proteomes" id="UP000031670"/>
    </source>
</evidence>
<reference evidence="5 6" key="2">
    <citation type="submission" date="2015-01" db="EMBL/GenBank/DDBJ databases">
        <authorList>
            <consortium name="NBRP consortium"/>
            <person name="Sawabe T."/>
            <person name="Meirelles P."/>
            <person name="Feng G."/>
            <person name="Sayaka M."/>
            <person name="Hattori M."/>
            <person name="Ohkuma M."/>
        </authorList>
    </citation>
    <scope>NUCLEOTIDE SEQUENCE [LARGE SCALE GENOMIC DNA]</scope>
    <source>
        <strain evidence="5 6">JCM19232</strain>
    </source>
</reference>
<dbReference type="AlphaFoldDB" id="A0A0B8P7A5"/>
<keyword evidence="1 3" id="KW-0732">Signal</keyword>
<name>A0A0B8P7A5_9VIBR</name>
<evidence type="ECO:0000256" key="1">
    <source>
        <dbReference type="ARBA" id="ARBA00022729"/>
    </source>
</evidence>